<evidence type="ECO:0000256" key="1">
    <source>
        <dbReference type="SAM" id="MobiDB-lite"/>
    </source>
</evidence>
<evidence type="ECO:0000259" key="2">
    <source>
        <dbReference type="PROSITE" id="PS50904"/>
    </source>
</evidence>
<dbReference type="EMBL" id="CAUEEQ010002225">
    <property type="protein sequence ID" value="CAJ0922237.1"/>
    <property type="molecule type" value="Genomic_DNA"/>
</dbReference>
<sequence length="262" mass="29416">MQQLMSAKPLENVGFRWWRSGVRMSKVRIPCAHVKTQRAICAVIPFIVFFIRVPSHSAILIATTARFVTFERYSYDIAVSDTLLRSGTPAENLSQFLYTYILIHLYLLAQRPLSLRSVVLYGLLFHPWDTVIKAAMKKYPNPMNPCVVGVDVVDRNLDNQGRLHSYRLLSTEWRLPSLVRAILGTSRTLTYIKEHSVVDPAEKKMVLCSTNNRCSRKCGGAGGSAWAECGCPPVLRSRPPRCSDAPPRAPMPPPVLRCPPVP</sequence>
<accession>A0ABN9KSJ5</accession>
<dbReference type="PROSITE" id="PS50904">
    <property type="entry name" value="PRELI_MSF1"/>
    <property type="match status" value="1"/>
</dbReference>
<feature type="region of interest" description="Disordered" evidence="1">
    <location>
        <begin position="239"/>
        <end position="262"/>
    </location>
</feature>
<dbReference type="Proteomes" id="UP001176940">
    <property type="component" value="Unassembled WGS sequence"/>
</dbReference>
<keyword evidence="4" id="KW-1185">Reference proteome</keyword>
<evidence type="ECO:0000313" key="4">
    <source>
        <dbReference type="Proteomes" id="UP001176940"/>
    </source>
</evidence>
<gene>
    <name evidence="3" type="ORF">RIMI_LOCUS1697358</name>
</gene>
<dbReference type="InterPro" id="IPR037365">
    <property type="entry name" value="Slowmo/Ups"/>
</dbReference>
<dbReference type="PANTHER" id="PTHR11158">
    <property type="entry name" value="MSF1/PX19 RELATED"/>
    <property type="match status" value="1"/>
</dbReference>
<protein>
    <recommendedName>
        <fullName evidence="2">PRELI/MSF1 domain-containing protein</fullName>
    </recommendedName>
</protein>
<proteinExistence type="predicted"/>
<dbReference type="InterPro" id="IPR006797">
    <property type="entry name" value="PRELI/MSF1_dom"/>
</dbReference>
<comment type="caution">
    <text evidence="3">The sequence shown here is derived from an EMBL/GenBank/DDBJ whole genome shotgun (WGS) entry which is preliminary data.</text>
</comment>
<organism evidence="3 4">
    <name type="scientific">Ranitomeya imitator</name>
    <name type="common">mimic poison frog</name>
    <dbReference type="NCBI Taxonomy" id="111125"/>
    <lineage>
        <taxon>Eukaryota</taxon>
        <taxon>Metazoa</taxon>
        <taxon>Chordata</taxon>
        <taxon>Craniata</taxon>
        <taxon>Vertebrata</taxon>
        <taxon>Euteleostomi</taxon>
        <taxon>Amphibia</taxon>
        <taxon>Batrachia</taxon>
        <taxon>Anura</taxon>
        <taxon>Neobatrachia</taxon>
        <taxon>Hyloidea</taxon>
        <taxon>Dendrobatidae</taxon>
        <taxon>Dendrobatinae</taxon>
        <taxon>Ranitomeya</taxon>
    </lineage>
</organism>
<evidence type="ECO:0000313" key="3">
    <source>
        <dbReference type="EMBL" id="CAJ0922237.1"/>
    </source>
</evidence>
<dbReference type="Pfam" id="PF04707">
    <property type="entry name" value="PRELI"/>
    <property type="match status" value="1"/>
</dbReference>
<name>A0ABN9KSJ5_9NEOB</name>
<feature type="compositionally biased region" description="Pro residues" evidence="1">
    <location>
        <begin position="247"/>
        <end position="262"/>
    </location>
</feature>
<feature type="domain" description="PRELI/MSF1" evidence="2">
    <location>
        <begin position="113"/>
        <end position="262"/>
    </location>
</feature>
<reference evidence="3" key="1">
    <citation type="submission" date="2023-07" db="EMBL/GenBank/DDBJ databases">
        <authorList>
            <person name="Stuckert A."/>
        </authorList>
    </citation>
    <scope>NUCLEOTIDE SEQUENCE</scope>
</reference>